<gene>
    <name evidence="1" type="ORF">MENTE1834_LOCUS18803</name>
</gene>
<reference evidence="1" key="1">
    <citation type="submission" date="2023-11" db="EMBL/GenBank/DDBJ databases">
        <authorList>
            <person name="Poullet M."/>
        </authorList>
    </citation>
    <scope>NUCLEOTIDE SEQUENCE</scope>
    <source>
        <strain evidence="1">E1834</strain>
    </source>
</reference>
<protein>
    <submittedName>
        <fullName evidence="1">Uncharacterized protein</fullName>
    </submittedName>
</protein>
<comment type="caution">
    <text evidence="1">The sequence shown here is derived from an EMBL/GenBank/DDBJ whole genome shotgun (WGS) entry which is preliminary data.</text>
</comment>
<evidence type="ECO:0000313" key="1">
    <source>
        <dbReference type="EMBL" id="CAK5071083.1"/>
    </source>
</evidence>
<keyword evidence="2" id="KW-1185">Reference proteome</keyword>
<dbReference type="Proteomes" id="UP001497535">
    <property type="component" value="Unassembled WGS sequence"/>
</dbReference>
<sequence length="591" mass="65166">MALTDPMTGQNYSASCSAIIHQRQASAPALINYEQYEPQQHFTQQSVNDVSQQQHSSTPQQMPTSHHHLHHQQQHMANSKNSRSALPPLAQPYQHAYSRSLNAMAATSPPGAQQQQNYQRQHGSTANSHMFLNAMAELPPVAHQRAAKSCDFDMLAGNNNNNQIMSPTQINPYQQQQQSEYFGQQQNVAAPINDPNKFPTSAAVYWSTTRGKSQSLDPLAFESAAAVAAGTGGFHQSSNNSTAHFSSNPSTAIASPPTNDNNNPSSTSQQQIIENSFIGRSHQSPQKGVPVSPFAFVVSSFSEFRLFSISSFAFHFSPSKSTFGTLLIITPFLKDDDGLGPLPEGWEKAYTPNGDPYFIDHIHKETTWYDPRLPKEVQQQIVISRHTHKSEQQQHQDNANFQHSYSQSAGAAMGTNKMASNNNRQNFHGGSSSVGPTPNTITNSVLAGGLDRVQQLKQEKQCMQERREQIIRQGLLDPSFLGRPPHDSSAANSMDTYGNQAGSDCHSSQHNQSLFLQRANAAPLQQEIMMEVDSTSFPQQQQQSVVIGYMDPLFQGLNAADLNPQEFDKYLIINESRSPTTTTAPQNMATQ</sequence>
<evidence type="ECO:0000313" key="2">
    <source>
        <dbReference type="Proteomes" id="UP001497535"/>
    </source>
</evidence>
<name>A0ACB0Z0H7_MELEN</name>
<dbReference type="EMBL" id="CAVMJV010000022">
    <property type="protein sequence ID" value="CAK5071083.1"/>
    <property type="molecule type" value="Genomic_DNA"/>
</dbReference>
<accession>A0ACB0Z0H7</accession>
<proteinExistence type="predicted"/>
<organism evidence="1 2">
    <name type="scientific">Meloidogyne enterolobii</name>
    <name type="common">Root-knot nematode worm</name>
    <name type="synonym">Meloidogyne mayaguensis</name>
    <dbReference type="NCBI Taxonomy" id="390850"/>
    <lineage>
        <taxon>Eukaryota</taxon>
        <taxon>Metazoa</taxon>
        <taxon>Ecdysozoa</taxon>
        <taxon>Nematoda</taxon>
        <taxon>Chromadorea</taxon>
        <taxon>Rhabditida</taxon>
        <taxon>Tylenchina</taxon>
        <taxon>Tylenchomorpha</taxon>
        <taxon>Tylenchoidea</taxon>
        <taxon>Meloidogynidae</taxon>
        <taxon>Meloidogyninae</taxon>
        <taxon>Meloidogyne</taxon>
    </lineage>
</organism>